<dbReference type="Gene3D" id="3.30.750.24">
    <property type="entry name" value="STAS domain"/>
    <property type="match status" value="1"/>
</dbReference>
<keyword evidence="2" id="KW-0175">Coiled coil</keyword>
<evidence type="ECO:0000256" key="1">
    <source>
        <dbReference type="ARBA" id="ARBA00022553"/>
    </source>
</evidence>
<keyword evidence="1" id="KW-0597">Phosphoprotein</keyword>
<evidence type="ECO:0000259" key="3">
    <source>
        <dbReference type="PROSITE" id="PS50801"/>
    </source>
</evidence>
<comment type="caution">
    <text evidence="4">The sequence shown here is derived from an EMBL/GenBank/DDBJ whole genome shotgun (WGS) entry which is preliminary data.</text>
</comment>
<feature type="domain" description="STAS" evidence="3">
    <location>
        <begin position="112"/>
        <end position="223"/>
    </location>
</feature>
<keyword evidence="5" id="KW-1185">Reference proteome</keyword>
<organism evidence="4 5">
    <name type="scientific">Polyangium mundeleinium</name>
    <dbReference type="NCBI Taxonomy" id="2995306"/>
    <lineage>
        <taxon>Bacteria</taxon>
        <taxon>Pseudomonadati</taxon>
        <taxon>Myxococcota</taxon>
        <taxon>Polyangia</taxon>
        <taxon>Polyangiales</taxon>
        <taxon>Polyangiaceae</taxon>
        <taxon>Polyangium</taxon>
    </lineage>
</organism>
<accession>A0ABT5ERP3</accession>
<dbReference type="InterPro" id="IPR002645">
    <property type="entry name" value="STAS_dom"/>
</dbReference>
<dbReference type="Proteomes" id="UP001221411">
    <property type="component" value="Unassembled WGS sequence"/>
</dbReference>
<gene>
    <name evidence="4" type="ORF">POL67_22090</name>
</gene>
<dbReference type="PANTHER" id="PTHR33745">
    <property type="entry name" value="RSBT ANTAGONIST PROTEIN RSBS-RELATED"/>
    <property type="match status" value="1"/>
</dbReference>
<dbReference type="SUPFAM" id="SSF52091">
    <property type="entry name" value="SpoIIaa-like"/>
    <property type="match status" value="1"/>
</dbReference>
<evidence type="ECO:0000313" key="4">
    <source>
        <dbReference type="EMBL" id="MDC0744037.1"/>
    </source>
</evidence>
<dbReference type="PANTHER" id="PTHR33745:SF3">
    <property type="entry name" value="RSBT CO-ANTAGONIST PROTEIN RSBRC"/>
    <property type="match status" value="1"/>
</dbReference>
<evidence type="ECO:0000313" key="5">
    <source>
        <dbReference type="Proteomes" id="UP001221411"/>
    </source>
</evidence>
<feature type="coiled-coil region" evidence="2">
    <location>
        <begin position="55"/>
        <end position="107"/>
    </location>
</feature>
<dbReference type="InterPro" id="IPR051932">
    <property type="entry name" value="Bact_StressResp_Reg"/>
</dbReference>
<sequence length="232" mass="24738">MRCTSCVLEHEGAAHSLDDFLDQLGGCDECPLLGEGASPIVRGLVARQHEAARALRKLGQRARAAEAAVRDLEASATRNEERLATLANLQKASAAEAEAALDEKEAAILALSTPIIHVLDGVVVLPLIGELDARRAETMTNALLDEVTRSSARHVVIDLTGIHAMTAETAEHLLRVAHAVRLLGADIELTGLRADVARTVIELGVDLSRIRTRSSLKQAIAHASRAPRVARS</sequence>
<protein>
    <submittedName>
        <fullName evidence="4">STAS domain-containing protein</fullName>
    </submittedName>
</protein>
<evidence type="ECO:0000256" key="2">
    <source>
        <dbReference type="SAM" id="Coils"/>
    </source>
</evidence>
<dbReference type="PROSITE" id="PS50801">
    <property type="entry name" value="STAS"/>
    <property type="match status" value="1"/>
</dbReference>
<reference evidence="4 5" key="1">
    <citation type="submission" date="2022-11" db="EMBL/GenBank/DDBJ databases">
        <title>Minimal conservation of predation-associated metabolite biosynthetic gene clusters underscores biosynthetic potential of Myxococcota including descriptions for ten novel species: Archangium lansinium sp. nov., Myxococcus landrumus sp. nov., Nannocystis bai.</title>
        <authorList>
            <person name="Ahearne A."/>
            <person name="Stevens C."/>
            <person name="Dowd S."/>
        </authorList>
    </citation>
    <scope>NUCLEOTIDE SEQUENCE [LARGE SCALE GENOMIC DNA]</scope>
    <source>
        <strain evidence="4 5">RJM3</strain>
    </source>
</reference>
<dbReference type="Pfam" id="PF01740">
    <property type="entry name" value="STAS"/>
    <property type="match status" value="1"/>
</dbReference>
<dbReference type="InterPro" id="IPR036513">
    <property type="entry name" value="STAS_dom_sf"/>
</dbReference>
<proteinExistence type="predicted"/>
<dbReference type="EMBL" id="JAQNDO010000001">
    <property type="protein sequence ID" value="MDC0744037.1"/>
    <property type="molecule type" value="Genomic_DNA"/>
</dbReference>
<name>A0ABT5ERP3_9BACT</name>
<dbReference type="RefSeq" id="WP_271920146.1">
    <property type="nucleotide sequence ID" value="NZ_JAQNDO010000001.1"/>
</dbReference>
<dbReference type="CDD" id="cd07041">
    <property type="entry name" value="STAS_RsbR_RsbS_like"/>
    <property type="match status" value="1"/>
</dbReference>